<dbReference type="WBParaSite" id="nRc.2.0.1.t06559-RA">
    <property type="protein sequence ID" value="nRc.2.0.1.t06559-RA"/>
    <property type="gene ID" value="nRc.2.0.1.g06559"/>
</dbReference>
<sequence>MFVVQNLLRSARLDTIKLI</sequence>
<accession>A0A915HXF0</accession>
<dbReference type="Proteomes" id="UP000887565">
    <property type="component" value="Unplaced"/>
</dbReference>
<name>A0A915HXF0_ROMCU</name>
<dbReference type="AlphaFoldDB" id="A0A915HXF0"/>
<organism evidence="1 2">
    <name type="scientific">Romanomermis culicivorax</name>
    <name type="common">Nematode worm</name>
    <dbReference type="NCBI Taxonomy" id="13658"/>
    <lineage>
        <taxon>Eukaryota</taxon>
        <taxon>Metazoa</taxon>
        <taxon>Ecdysozoa</taxon>
        <taxon>Nematoda</taxon>
        <taxon>Enoplea</taxon>
        <taxon>Dorylaimia</taxon>
        <taxon>Mermithida</taxon>
        <taxon>Mermithoidea</taxon>
        <taxon>Mermithidae</taxon>
        <taxon>Romanomermis</taxon>
    </lineage>
</organism>
<reference evidence="2" key="1">
    <citation type="submission" date="2022-11" db="UniProtKB">
        <authorList>
            <consortium name="WormBaseParasite"/>
        </authorList>
    </citation>
    <scope>IDENTIFICATION</scope>
</reference>
<proteinExistence type="predicted"/>
<evidence type="ECO:0000313" key="1">
    <source>
        <dbReference type="Proteomes" id="UP000887565"/>
    </source>
</evidence>
<evidence type="ECO:0000313" key="2">
    <source>
        <dbReference type="WBParaSite" id="nRc.2.0.1.t06559-RA"/>
    </source>
</evidence>
<protein>
    <submittedName>
        <fullName evidence="2">Uncharacterized protein</fullName>
    </submittedName>
</protein>
<keyword evidence="1" id="KW-1185">Reference proteome</keyword>